<dbReference type="RefSeq" id="WP_193780590.1">
    <property type="nucleotide sequence ID" value="NZ_JADDOJ010000037.1"/>
</dbReference>
<comment type="caution">
    <text evidence="8">The sequence shown here is derived from an EMBL/GenBank/DDBJ whole genome shotgun (WGS) entry which is preliminary data.</text>
</comment>
<feature type="transmembrane region" description="Helical" evidence="6">
    <location>
        <begin position="68"/>
        <end position="90"/>
    </location>
</feature>
<feature type="transmembrane region" description="Helical" evidence="6">
    <location>
        <begin position="39"/>
        <end position="56"/>
    </location>
</feature>
<dbReference type="Pfam" id="PF04138">
    <property type="entry name" value="GtrA_DPMS_TM"/>
    <property type="match status" value="1"/>
</dbReference>
<keyword evidence="5 6" id="KW-0472">Membrane</keyword>
<organism evidence="8 9">
    <name type="scientific">Ramlibacter aquaticus</name>
    <dbReference type="NCBI Taxonomy" id="2780094"/>
    <lineage>
        <taxon>Bacteria</taxon>
        <taxon>Pseudomonadati</taxon>
        <taxon>Pseudomonadota</taxon>
        <taxon>Betaproteobacteria</taxon>
        <taxon>Burkholderiales</taxon>
        <taxon>Comamonadaceae</taxon>
        <taxon>Ramlibacter</taxon>
    </lineage>
</organism>
<feature type="transmembrane region" description="Helical" evidence="6">
    <location>
        <begin position="7"/>
        <end position="33"/>
    </location>
</feature>
<comment type="subcellular location">
    <subcellularLocation>
        <location evidence="1">Membrane</location>
        <topology evidence="1">Multi-pass membrane protein</topology>
    </subcellularLocation>
</comment>
<gene>
    <name evidence="8" type="ORF">IM725_10740</name>
</gene>
<dbReference type="InterPro" id="IPR007267">
    <property type="entry name" value="GtrA_DPMS_TM"/>
</dbReference>
<evidence type="ECO:0000313" key="9">
    <source>
        <dbReference type="Proteomes" id="UP000715965"/>
    </source>
</evidence>
<comment type="similarity">
    <text evidence="2">Belongs to the GtrA family.</text>
</comment>
<evidence type="ECO:0000256" key="1">
    <source>
        <dbReference type="ARBA" id="ARBA00004141"/>
    </source>
</evidence>
<dbReference type="PANTHER" id="PTHR38459:SF1">
    <property type="entry name" value="PROPHAGE BACTOPRENOL-LINKED GLUCOSE TRANSLOCASE HOMOLOG"/>
    <property type="match status" value="1"/>
</dbReference>
<keyword evidence="9" id="KW-1185">Reference proteome</keyword>
<keyword evidence="3 6" id="KW-0812">Transmembrane</keyword>
<reference evidence="8 9" key="1">
    <citation type="submission" date="2020-10" db="EMBL/GenBank/DDBJ databases">
        <title>Draft genome of Ramlibacter aquaticus LMG 30558.</title>
        <authorList>
            <person name="Props R."/>
        </authorList>
    </citation>
    <scope>NUCLEOTIDE SEQUENCE [LARGE SCALE GENOMIC DNA]</scope>
    <source>
        <strain evidence="8 9">LMG 30558</strain>
    </source>
</reference>
<evidence type="ECO:0000259" key="7">
    <source>
        <dbReference type="Pfam" id="PF04138"/>
    </source>
</evidence>
<evidence type="ECO:0000256" key="5">
    <source>
        <dbReference type="ARBA" id="ARBA00023136"/>
    </source>
</evidence>
<proteinExistence type="inferred from homology"/>
<accession>A0ABR9SG69</accession>
<dbReference type="InterPro" id="IPR051401">
    <property type="entry name" value="GtrA_CellWall_Glycosyl"/>
</dbReference>
<name>A0ABR9SG69_9BURK</name>
<protein>
    <submittedName>
        <fullName evidence="8">GtrA family protein</fullName>
    </submittedName>
</protein>
<feature type="domain" description="GtrA/DPMS transmembrane" evidence="7">
    <location>
        <begin position="8"/>
        <end position="122"/>
    </location>
</feature>
<evidence type="ECO:0000256" key="6">
    <source>
        <dbReference type="SAM" id="Phobius"/>
    </source>
</evidence>
<dbReference type="PANTHER" id="PTHR38459">
    <property type="entry name" value="PROPHAGE BACTOPRENOL-LINKED GLUCOSE TRANSLOCASE HOMOLOG"/>
    <property type="match status" value="1"/>
</dbReference>
<feature type="transmembrane region" description="Helical" evidence="6">
    <location>
        <begin position="96"/>
        <end position="116"/>
    </location>
</feature>
<dbReference type="Proteomes" id="UP000715965">
    <property type="component" value="Unassembled WGS sequence"/>
</dbReference>
<evidence type="ECO:0000256" key="3">
    <source>
        <dbReference type="ARBA" id="ARBA00022692"/>
    </source>
</evidence>
<dbReference type="EMBL" id="JADDOJ010000037">
    <property type="protein sequence ID" value="MBE7941047.1"/>
    <property type="molecule type" value="Genomic_DNA"/>
</dbReference>
<keyword evidence="4 6" id="KW-1133">Transmembrane helix</keyword>
<evidence type="ECO:0000256" key="4">
    <source>
        <dbReference type="ARBA" id="ARBA00022989"/>
    </source>
</evidence>
<sequence>MTRRLAWFVAVGCAAAATHFLVVLALVSLLGAAPLAANVLGWLVAFTVSFAGHWNLTFRASGAPLAQAAGRFFLVSAAGFGANELAYALLLRLGGLRYDVALALVLVGVAVMTWLLSSRWAFRGRRA</sequence>
<evidence type="ECO:0000313" key="8">
    <source>
        <dbReference type="EMBL" id="MBE7941047.1"/>
    </source>
</evidence>
<evidence type="ECO:0000256" key="2">
    <source>
        <dbReference type="ARBA" id="ARBA00009399"/>
    </source>
</evidence>